<dbReference type="GO" id="GO:0004252">
    <property type="term" value="F:serine-type endopeptidase activity"/>
    <property type="evidence" value="ECO:0007669"/>
    <property type="project" value="UniProtKB-UniRule"/>
</dbReference>
<keyword evidence="6 9" id="KW-0378">Hydrolase</keyword>
<dbReference type="PRINTS" id="PR00723">
    <property type="entry name" value="SUBTILISIN"/>
</dbReference>
<dbReference type="InterPro" id="IPR036852">
    <property type="entry name" value="Peptidase_S8/S53_dom_sf"/>
</dbReference>
<protein>
    <recommendedName>
        <fullName evidence="11">Peptidase S8/S53 domain-containing protein</fullName>
    </recommendedName>
</protein>
<dbReference type="EMBL" id="BJXB01000056">
    <property type="protein sequence ID" value="GEM50080.1"/>
    <property type="molecule type" value="Genomic_DNA"/>
</dbReference>
<organism evidence="12 13">
    <name type="scientific">Deinococcus cellulosilyticus (strain DSM 18568 / NBRC 106333 / KACC 11606 / 5516J-15)</name>
    <dbReference type="NCBI Taxonomy" id="1223518"/>
    <lineage>
        <taxon>Bacteria</taxon>
        <taxon>Thermotogati</taxon>
        <taxon>Deinococcota</taxon>
        <taxon>Deinococci</taxon>
        <taxon>Deinococcales</taxon>
        <taxon>Deinococcaceae</taxon>
        <taxon>Deinococcus</taxon>
    </lineage>
</organism>
<evidence type="ECO:0000256" key="10">
    <source>
        <dbReference type="SAM" id="SignalP"/>
    </source>
</evidence>
<feature type="signal peptide" evidence="10">
    <location>
        <begin position="1"/>
        <end position="17"/>
    </location>
</feature>
<dbReference type="GO" id="GO:0005576">
    <property type="term" value="C:extracellular region"/>
    <property type="evidence" value="ECO:0007669"/>
    <property type="project" value="UniProtKB-SubCell"/>
</dbReference>
<dbReference type="PROSITE" id="PS51892">
    <property type="entry name" value="SUBTILASE"/>
    <property type="match status" value="1"/>
</dbReference>
<dbReference type="Pfam" id="PF00082">
    <property type="entry name" value="Peptidase_S8"/>
    <property type="match status" value="1"/>
</dbReference>
<dbReference type="InterPro" id="IPR034176">
    <property type="entry name" value="Peptidases_S8_13"/>
</dbReference>
<feature type="active site" description="Charge relay system" evidence="9">
    <location>
        <position position="229"/>
    </location>
</feature>
<keyword evidence="7 9" id="KW-0720">Serine protease</keyword>
<evidence type="ECO:0000256" key="9">
    <source>
        <dbReference type="PROSITE-ProRule" id="PRU01240"/>
    </source>
</evidence>
<keyword evidence="5 10" id="KW-0732">Signal</keyword>
<gene>
    <name evidence="12" type="ORF">DC3_57150</name>
</gene>
<dbReference type="PANTHER" id="PTHR43806">
    <property type="entry name" value="PEPTIDASE S8"/>
    <property type="match status" value="1"/>
</dbReference>
<dbReference type="InterPro" id="IPR023828">
    <property type="entry name" value="Peptidase_S8_Ser-AS"/>
</dbReference>
<evidence type="ECO:0000256" key="2">
    <source>
        <dbReference type="ARBA" id="ARBA00011073"/>
    </source>
</evidence>
<dbReference type="CDD" id="cd07496">
    <property type="entry name" value="Peptidases_S8_13"/>
    <property type="match status" value="1"/>
</dbReference>
<dbReference type="InterPro" id="IPR050131">
    <property type="entry name" value="Peptidase_S8_subtilisin-like"/>
</dbReference>
<dbReference type="RefSeq" id="WP_186816325.1">
    <property type="nucleotide sequence ID" value="NZ_BJXB01000056.1"/>
</dbReference>
<proteinExistence type="inferred from homology"/>
<comment type="similarity">
    <text evidence="2 9">Belongs to the peptidase S8 family.</text>
</comment>
<dbReference type="GO" id="GO:0006508">
    <property type="term" value="P:proteolysis"/>
    <property type="evidence" value="ECO:0007669"/>
    <property type="project" value="UniProtKB-KW"/>
</dbReference>
<dbReference type="FunFam" id="3.40.50.200:FF:000022">
    <property type="entry name" value="Extracellular protease"/>
    <property type="match status" value="1"/>
</dbReference>
<dbReference type="AlphaFoldDB" id="A0A511NB78"/>
<keyword evidence="8" id="KW-0865">Zymogen</keyword>
<evidence type="ECO:0000256" key="8">
    <source>
        <dbReference type="ARBA" id="ARBA00023145"/>
    </source>
</evidence>
<dbReference type="PANTHER" id="PTHR43806:SF11">
    <property type="entry name" value="CEREVISIN-RELATED"/>
    <property type="match status" value="1"/>
</dbReference>
<dbReference type="InterPro" id="IPR000209">
    <property type="entry name" value="Peptidase_S8/S53_dom"/>
</dbReference>
<keyword evidence="4 9" id="KW-0645">Protease</keyword>
<evidence type="ECO:0000313" key="12">
    <source>
        <dbReference type="EMBL" id="GEM50080.1"/>
    </source>
</evidence>
<evidence type="ECO:0000256" key="5">
    <source>
        <dbReference type="ARBA" id="ARBA00022729"/>
    </source>
</evidence>
<feature type="chain" id="PRO_5021944756" description="Peptidase S8/S53 domain-containing protein" evidence="10">
    <location>
        <begin position="18"/>
        <end position="477"/>
    </location>
</feature>
<comment type="caution">
    <text evidence="12">The sequence shown here is derived from an EMBL/GenBank/DDBJ whole genome shotgun (WGS) entry which is preliminary data.</text>
</comment>
<dbReference type="SUPFAM" id="SSF52743">
    <property type="entry name" value="Subtilisin-like"/>
    <property type="match status" value="1"/>
</dbReference>
<evidence type="ECO:0000259" key="11">
    <source>
        <dbReference type="Pfam" id="PF00082"/>
    </source>
</evidence>
<dbReference type="Proteomes" id="UP000321306">
    <property type="component" value="Unassembled WGS sequence"/>
</dbReference>
<dbReference type="InterPro" id="IPR015500">
    <property type="entry name" value="Peptidase_S8_subtilisin-rel"/>
</dbReference>
<dbReference type="PROSITE" id="PS00138">
    <property type="entry name" value="SUBTILASE_SER"/>
    <property type="match status" value="1"/>
</dbReference>
<evidence type="ECO:0000256" key="4">
    <source>
        <dbReference type="ARBA" id="ARBA00022670"/>
    </source>
</evidence>
<evidence type="ECO:0000313" key="13">
    <source>
        <dbReference type="Proteomes" id="UP000321306"/>
    </source>
</evidence>
<feature type="active site" description="Charge relay system" evidence="9">
    <location>
        <position position="173"/>
    </location>
</feature>
<dbReference type="Gene3D" id="3.40.50.200">
    <property type="entry name" value="Peptidase S8/S53 domain"/>
    <property type="match status" value="1"/>
</dbReference>
<accession>A0A511NB78</accession>
<feature type="active site" description="Charge relay system" evidence="9">
    <location>
        <position position="414"/>
    </location>
</feature>
<evidence type="ECO:0000256" key="1">
    <source>
        <dbReference type="ARBA" id="ARBA00004613"/>
    </source>
</evidence>
<reference evidence="12 13" key="1">
    <citation type="submission" date="2019-07" db="EMBL/GenBank/DDBJ databases">
        <title>Whole genome shotgun sequence of Deinococcus cellulosilyticus NBRC 106333.</title>
        <authorList>
            <person name="Hosoyama A."/>
            <person name="Uohara A."/>
            <person name="Ohji S."/>
            <person name="Ichikawa N."/>
        </authorList>
    </citation>
    <scope>NUCLEOTIDE SEQUENCE [LARGE SCALE GENOMIC DNA]</scope>
    <source>
        <strain evidence="12 13">NBRC 106333</strain>
    </source>
</reference>
<comment type="subcellular location">
    <subcellularLocation>
        <location evidence="1">Secreted</location>
    </subcellularLocation>
</comment>
<keyword evidence="3" id="KW-0964">Secreted</keyword>
<evidence type="ECO:0000256" key="3">
    <source>
        <dbReference type="ARBA" id="ARBA00022525"/>
    </source>
</evidence>
<name>A0A511NB78_DEIC1</name>
<evidence type="ECO:0000256" key="6">
    <source>
        <dbReference type="ARBA" id="ARBA00022801"/>
    </source>
</evidence>
<keyword evidence="13" id="KW-1185">Reference proteome</keyword>
<feature type="domain" description="Peptidase S8/S53" evidence="11">
    <location>
        <begin position="164"/>
        <end position="462"/>
    </location>
</feature>
<evidence type="ECO:0000256" key="7">
    <source>
        <dbReference type="ARBA" id="ARBA00022825"/>
    </source>
</evidence>
<sequence>MKSALLIGLLLCGAATAQKNKEVTTKKNPHARAQPVGVVPGQLIVKFKKKGNANGIFKQLAKAGINLSPIRELGDGSFLVEFSEDSGLSVSVLGLDVKAGGSVIDALDKKTRQALDKLNKFFDIEYAEPNYVFKPAAVPNDQFYSLQWHLPKLNMPKAWDYSRGSNVVVAVLDTGQTKHPDLIPNYVAGYDMLTDPKMGGDGNGRDSDPTDVGDGGVCDDGITYENSWHGTHVDGIVAGATNNTEGVAGVGWGTKIQNIRVLGKCGGSMADIADGIRWAAGMSVPGMPANATPAKVINMSLGGYTGTACPVTYQNAINDVVARGVTVVVAAGNDGKNASGSSPANCNNVITVTAVNLNLTKTYYGNFGTNVTLAAFGGDTTRDDNNDGYGDGILSHLWSPDGSEWYYAFMEGTSMATPQVSGVVALMYALKPKITPAQVKDILKRSATPLASGACTQGCGSGILNAAKALELTRALP</sequence>